<accession>A0A370QFL6</accession>
<keyword evidence="3" id="KW-0067">ATP-binding</keyword>
<dbReference type="PROSITE" id="PS50893">
    <property type="entry name" value="ABC_TRANSPORTER_2"/>
    <property type="match status" value="1"/>
</dbReference>
<dbReference type="GO" id="GO:0016887">
    <property type="term" value="F:ATP hydrolysis activity"/>
    <property type="evidence" value="ECO:0007669"/>
    <property type="project" value="InterPro"/>
</dbReference>
<comment type="caution">
    <text evidence="5">The sequence shown here is derived from an EMBL/GenBank/DDBJ whole genome shotgun (WGS) entry which is preliminary data.</text>
</comment>
<dbReference type="PANTHER" id="PTHR42939">
    <property type="entry name" value="ABC TRANSPORTER ATP-BINDING PROTEIN ALBC-RELATED"/>
    <property type="match status" value="1"/>
</dbReference>
<keyword evidence="6" id="KW-1185">Reference proteome</keyword>
<evidence type="ECO:0000256" key="1">
    <source>
        <dbReference type="ARBA" id="ARBA00022448"/>
    </source>
</evidence>
<protein>
    <submittedName>
        <fullName evidence="5">ABC-type multidrug transport system ATPase subunit</fullName>
    </submittedName>
</protein>
<dbReference type="GO" id="GO:0005524">
    <property type="term" value="F:ATP binding"/>
    <property type="evidence" value="ECO:0007669"/>
    <property type="project" value="UniProtKB-KW"/>
</dbReference>
<reference evidence="5 6" key="1">
    <citation type="submission" date="2018-07" db="EMBL/GenBank/DDBJ databases">
        <title>Genomic Encyclopedia of Type Strains, Phase IV (KMG-IV): sequencing the most valuable type-strain genomes for metagenomic binning, comparative biology and taxonomic classification.</title>
        <authorList>
            <person name="Goeker M."/>
        </authorList>
    </citation>
    <scope>NUCLEOTIDE SEQUENCE [LARGE SCALE GENOMIC DNA]</scope>
    <source>
        <strain evidence="5 6">DSM 101478</strain>
    </source>
</reference>
<gene>
    <name evidence="5" type="ORF">C8D94_102333</name>
</gene>
<evidence type="ECO:0000256" key="2">
    <source>
        <dbReference type="ARBA" id="ARBA00022741"/>
    </source>
</evidence>
<organism evidence="5 6">
    <name type="scientific">Marinirhabdus gelatinilytica</name>
    <dbReference type="NCBI Taxonomy" id="1703343"/>
    <lineage>
        <taxon>Bacteria</taxon>
        <taxon>Pseudomonadati</taxon>
        <taxon>Bacteroidota</taxon>
        <taxon>Flavobacteriia</taxon>
        <taxon>Flavobacteriales</taxon>
        <taxon>Flavobacteriaceae</taxon>
    </lineage>
</organism>
<dbReference type="Pfam" id="PF00005">
    <property type="entry name" value="ABC_tran"/>
    <property type="match status" value="1"/>
</dbReference>
<dbReference type="SUPFAM" id="SSF52540">
    <property type="entry name" value="P-loop containing nucleoside triphosphate hydrolases"/>
    <property type="match status" value="1"/>
</dbReference>
<dbReference type="RefSeq" id="WP_115123351.1">
    <property type="nucleotide sequence ID" value="NZ_QRAO01000002.1"/>
</dbReference>
<evidence type="ECO:0000313" key="5">
    <source>
        <dbReference type="EMBL" id="RDK87151.1"/>
    </source>
</evidence>
<dbReference type="AlphaFoldDB" id="A0A370QFL6"/>
<name>A0A370QFL6_9FLAO</name>
<dbReference type="Gene3D" id="3.40.50.300">
    <property type="entry name" value="P-loop containing nucleotide triphosphate hydrolases"/>
    <property type="match status" value="1"/>
</dbReference>
<dbReference type="Proteomes" id="UP000255317">
    <property type="component" value="Unassembled WGS sequence"/>
</dbReference>
<dbReference type="PANTHER" id="PTHR42939:SF1">
    <property type="entry name" value="ABC TRANSPORTER ATP-BINDING PROTEIN ALBC-RELATED"/>
    <property type="match status" value="1"/>
</dbReference>
<sequence length="223" mass="25462">MEKLQLYSVSKSFKKKEVLRDVSFTLNKGEILGLFGRNGSGKSTLLKILFGTLKANEISLKLDGIPILPNEVIPKQIIAYLPQHHFLPKHLKVRDTIPLFHKTEATQDAIFYDPYIASMTHKPTGVLSLGELKYLEVLLLSYLPHPFIFMDEPFSMLEPLHKEKLKEFLLKLKATKGLLLTDHYYNDVLDISDKALLLKEGLSHPITTKQDLQQLDYVNHLSP</sequence>
<keyword evidence="1" id="KW-0813">Transport</keyword>
<dbReference type="InterPro" id="IPR003439">
    <property type="entry name" value="ABC_transporter-like_ATP-bd"/>
</dbReference>
<feature type="domain" description="ABC transporter" evidence="4">
    <location>
        <begin position="4"/>
        <end position="221"/>
    </location>
</feature>
<evidence type="ECO:0000313" key="6">
    <source>
        <dbReference type="Proteomes" id="UP000255317"/>
    </source>
</evidence>
<dbReference type="SMART" id="SM00382">
    <property type="entry name" value="AAA"/>
    <property type="match status" value="1"/>
</dbReference>
<evidence type="ECO:0000259" key="4">
    <source>
        <dbReference type="PROSITE" id="PS50893"/>
    </source>
</evidence>
<dbReference type="InterPro" id="IPR027417">
    <property type="entry name" value="P-loop_NTPase"/>
</dbReference>
<keyword evidence="2" id="KW-0547">Nucleotide-binding</keyword>
<dbReference type="OrthoDB" id="9801987at2"/>
<dbReference type="InterPro" id="IPR051782">
    <property type="entry name" value="ABC_Transporter_VariousFunc"/>
</dbReference>
<dbReference type="InterPro" id="IPR003593">
    <property type="entry name" value="AAA+_ATPase"/>
</dbReference>
<evidence type="ECO:0000256" key="3">
    <source>
        <dbReference type="ARBA" id="ARBA00022840"/>
    </source>
</evidence>
<dbReference type="EMBL" id="QRAO01000002">
    <property type="protein sequence ID" value="RDK87151.1"/>
    <property type="molecule type" value="Genomic_DNA"/>
</dbReference>
<proteinExistence type="predicted"/>